<dbReference type="Gene3D" id="3.40.630.190">
    <property type="entry name" value="LCP protein"/>
    <property type="match status" value="1"/>
</dbReference>
<dbReference type="InterPro" id="IPR050922">
    <property type="entry name" value="LytR/CpsA/Psr_CW_biosynth"/>
</dbReference>
<organism evidence="4">
    <name type="scientific">Candidatus Atribacter allofermentans</name>
    <dbReference type="NCBI Taxonomy" id="1852833"/>
    <lineage>
        <taxon>Bacteria</taxon>
        <taxon>Pseudomonadati</taxon>
        <taxon>Atribacterota</taxon>
        <taxon>Atribacteria</taxon>
        <taxon>Atribacterales</taxon>
        <taxon>Atribacteraceae</taxon>
        <taxon>Atribacter</taxon>
    </lineage>
</organism>
<evidence type="ECO:0000313" key="4">
    <source>
        <dbReference type="EMBL" id="OQA58005.1"/>
    </source>
</evidence>
<keyword evidence="2" id="KW-0812">Transmembrane</keyword>
<dbReference type="PANTHER" id="PTHR33392:SF6">
    <property type="entry name" value="POLYISOPRENYL-TEICHOIC ACID--PEPTIDOGLYCAN TEICHOIC ACID TRANSFERASE TAGU"/>
    <property type="match status" value="1"/>
</dbReference>
<dbReference type="PANTHER" id="PTHR33392">
    <property type="entry name" value="POLYISOPRENYL-TEICHOIC ACID--PEPTIDOGLYCAN TEICHOIC ACID TRANSFERASE TAGU"/>
    <property type="match status" value="1"/>
</dbReference>
<proteinExistence type="inferred from homology"/>
<comment type="caution">
    <text evidence="4">The sequence shown here is derived from an EMBL/GenBank/DDBJ whole genome shotgun (WGS) entry which is preliminary data.</text>
</comment>
<dbReference type="AlphaFoldDB" id="A0A1V5SU16"/>
<evidence type="ECO:0000256" key="1">
    <source>
        <dbReference type="ARBA" id="ARBA00006068"/>
    </source>
</evidence>
<gene>
    <name evidence="4" type="primary">msrR</name>
    <name evidence="4" type="ORF">BWY41_01182</name>
</gene>
<sequence length="301" mass="34658">MKRSRRKKSYKYLYLAIGFIIGGILFFGLNNHNIRNKLVQTVMGYAPPESTTILVVGQDSIKPLRSDTIILLCLNTKSEEILLFSIPRDTRIEVPGNGYDKVNHSYAKGGIQLLKETIEKNLDIHIPYTVEINYQGFEKVIDLLGGVEIDVESDMKYTDRAQDLVINISAGKQRLKGDKALQYVRYRNDKLGDIGRIKRQQNFLQALFHEIDNPLNLPKMPQIIQELRQALITNFSNEELINLGLWFKDLNERVMITDMMPGEAAYIEGVSYWEPDLDTSKKLVTEFFLKEKRVEEQPNES</sequence>
<dbReference type="Pfam" id="PF03816">
    <property type="entry name" value="LytR_cpsA_psr"/>
    <property type="match status" value="1"/>
</dbReference>
<evidence type="ECO:0000256" key="2">
    <source>
        <dbReference type="SAM" id="Phobius"/>
    </source>
</evidence>
<keyword evidence="2" id="KW-0472">Membrane</keyword>
<accession>A0A1V5SU16</accession>
<dbReference type="InterPro" id="IPR004474">
    <property type="entry name" value="LytR_CpsA_psr"/>
</dbReference>
<evidence type="ECO:0000259" key="3">
    <source>
        <dbReference type="Pfam" id="PF03816"/>
    </source>
</evidence>
<dbReference type="Proteomes" id="UP000485569">
    <property type="component" value="Unassembled WGS sequence"/>
</dbReference>
<reference evidence="4" key="1">
    <citation type="submission" date="2017-02" db="EMBL/GenBank/DDBJ databases">
        <title>Delving into the versatile metabolic prowess of the omnipresent phylum Bacteroidetes.</title>
        <authorList>
            <person name="Nobu M.K."/>
            <person name="Mei R."/>
            <person name="Narihiro T."/>
            <person name="Kuroda K."/>
            <person name="Liu W.-T."/>
        </authorList>
    </citation>
    <scope>NUCLEOTIDE SEQUENCE</scope>
    <source>
        <strain evidence="4">ADurb.Bin276</strain>
    </source>
</reference>
<protein>
    <submittedName>
        <fullName evidence="4">Regulatory protein MsrR</fullName>
    </submittedName>
</protein>
<dbReference type="NCBIfam" id="TIGR00350">
    <property type="entry name" value="lytR_cpsA_psr"/>
    <property type="match status" value="1"/>
</dbReference>
<feature type="transmembrane region" description="Helical" evidence="2">
    <location>
        <begin position="12"/>
        <end position="29"/>
    </location>
</feature>
<dbReference type="EMBL" id="MWBQ01000084">
    <property type="protein sequence ID" value="OQA58005.1"/>
    <property type="molecule type" value="Genomic_DNA"/>
</dbReference>
<feature type="domain" description="Cell envelope-related transcriptional attenuator" evidence="3">
    <location>
        <begin position="65"/>
        <end position="211"/>
    </location>
</feature>
<name>A0A1V5SU16_9BACT</name>
<comment type="similarity">
    <text evidence="1">Belongs to the LytR/CpsA/Psr (LCP) family.</text>
</comment>
<keyword evidence="2" id="KW-1133">Transmembrane helix</keyword>